<dbReference type="OrthoDB" id="5587545at2"/>
<dbReference type="EMBL" id="BHYK01000012">
    <property type="protein sequence ID" value="GCD10792.1"/>
    <property type="molecule type" value="Genomic_DNA"/>
</dbReference>
<evidence type="ECO:0008006" key="3">
    <source>
        <dbReference type="Google" id="ProtNLM"/>
    </source>
</evidence>
<reference evidence="1 2" key="1">
    <citation type="submission" date="2018-11" db="EMBL/GenBank/DDBJ databases">
        <title>Genome sequencing and assembly of Clostridium tagluense strain A121.</title>
        <authorList>
            <person name="Murakami T."/>
            <person name="Segawa T."/>
            <person name="Shcherbakova V.A."/>
            <person name="Mori H."/>
            <person name="Yoshimura Y."/>
        </authorList>
    </citation>
    <scope>NUCLEOTIDE SEQUENCE [LARGE SCALE GENOMIC DNA]</scope>
    <source>
        <strain evidence="1 2">A121</strain>
    </source>
</reference>
<dbReference type="InterPro" id="IPR014347">
    <property type="entry name" value="Tautomerase/MIF_sf"/>
</dbReference>
<name>A0A401UMP3_9CLOT</name>
<dbReference type="AlphaFoldDB" id="A0A401UMP3"/>
<keyword evidence="2" id="KW-1185">Reference proteome</keyword>
<dbReference type="SUPFAM" id="SSF55331">
    <property type="entry name" value="Tautomerase/MIF"/>
    <property type="match status" value="1"/>
</dbReference>
<gene>
    <name evidence="1" type="ORF">Ctaglu_24150</name>
</gene>
<dbReference type="InterPro" id="IPR015017">
    <property type="entry name" value="DUF1904"/>
</dbReference>
<dbReference type="RefSeq" id="WP_125002017.1">
    <property type="nucleotide sequence ID" value="NZ_BHYK01000012.1"/>
</dbReference>
<dbReference type="Gene3D" id="3.30.429.10">
    <property type="entry name" value="Macrophage Migration Inhibitory Factor"/>
    <property type="match status" value="1"/>
</dbReference>
<comment type="caution">
    <text evidence="1">The sequence shown here is derived from an EMBL/GenBank/DDBJ whole genome shotgun (WGS) entry which is preliminary data.</text>
</comment>
<accession>A0A401UMP3</accession>
<evidence type="ECO:0000313" key="1">
    <source>
        <dbReference type="EMBL" id="GCD10792.1"/>
    </source>
</evidence>
<dbReference type="Proteomes" id="UP000287872">
    <property type="component" value="Unassembled WGS sequence"/>
</dbReference>
<evidence type="ECO:0000313" key="2">
    <source>
        <dbReference type="Proteomes" id="UP000287872"/>
    </source>
</evidence>
<proteinExistence type="predicted"/>
<protein>
    <recommendedName>
        <fullName evidence="3">DUF1904 domain-containing protein</fullName>
    </recommendedName>
</protein>
<sequence>MPQLKLQGVEVNDICKISIDMLQEMQELLECPKNYFTFECVSSTFVMEGEIIKTYPTVEVAWFDRGQEIQDTMAKIITKYIHSAGYKDVDVIFRILEEKRYYENGEHF</sequence>
<dbReference type="Pfam" id="PF08921">
    <property type="entry name" value="DUF1904"/>
    <property type="match status" value="1"/>
</dbReference>
<organism evidence="1 2">
    <name type="scientific">Clostridium tagluense</name>
    <dbReference type="NCBI Taxonomy" id="360422"/>
    <lineage>
        <taxon>Bacteria</taxon>
        <taxon>Bacillati</taxon>
        <taxon>Bacillota</taxon>
        <taxon>Clostridia</taxon>
        <taxon>Eubacteriales</taxon>
        <taxon>Clostridiaceae</taxon>
        <taxon>Clostridium</taxon>
    </lineage>
</organism>